<dbReference type="InterPro" id="IPR036397">
    <property type="entry name" value="RNaseH_sf"/>
</dbReference>
<dbReference type="Proteomes" id="UP000325315">
    <property type="component" value="Unassembled WGS sequence"/>
</dbReference>
<dbReference type="AlphaFoldDB" id="A0A5B6VP33"/>
<comment type="caution">
    <text evidence="1">The sequence shown here is derived from an EMBL/GenBank/DDBJ whole genome shotgun (WGS) entry which is preliminary data.</text>
</comment>
<organism evidence="1 2">
    <name type="scientific">Gossypium australe</name>
    <dbReference type="NCBI Taxonomy" id="47621"/>
    <lineage>
        <taxon>Eukaryota</taxon>
        <taxon>Viridiplantae</taxon>
        <taxon>Streptophyta</taxon>
        <taxon>Embryophyta</taxon>
        <taxon>Tracheophyta</taxon>
        <taxon>Spermatophyta</taxon>
        <taxon>Magnoliopsida</taxon>
        <taxon>eudicotyledons</taxon>
        <taxon>Gunneridae</taxon>
        <taxon>Pentapetalae</taxon>
        <taxon>rosids</taxon>
        <taxon>malvids</taxon>
        <taxon>Malvales</taxon>
        <taxon>Malvaceae</taxon>
        <taxon>Malvoideae</taxon>
        <taxon>Gossypium</taxon>
    </lineage>
</organism>
<dbReference type="PANTHER" id="PTHR45835:SF99">
    <property type="entry name" value="CHROMO DOMAIN-CONTAINING PROTEIN-RELATED"/>
    <property type="match status" value="1"/>
</dbReference>
<dbReference type="EMBL" id="SMMG02000006">
    <property type="protein sequence ID" value="KAA3470833.1"/>
    <property type="molecule type" value="Genomic_DNA"/>
</dbReference>
<keyword evidence="2" id="KW-1185">Reference proteome</keyword>
<dbReference type="InterPro" id="IPR012337">
    <property type="entry name" value="RNaseH-like_sf"/>
</dbReference>
<dbReference type="GO" id="GO:0003676">
    <property type="term" value="F:nucleic acid binding"/>
    <property type="evidence" value="ECO:0007669"/>
    <property type="project" value="InterPro"/>
</dbReference>
<reference evidence="2" key="1">
    <citation type="journal article" date="2019" name="Plant Biotechnol. J.">
        <title>Genome sequencing of the Australian wild diploid species Gossypium australe highlights disease resistance and delayed gland morphogenesis.</title>
        <authorList>
            <person name="Cai Y."/>
            <person name="Cai X."/>
            <person name="Wang Q."/>
            <person name="Wang P."/>
            <person name="Zhang Y."/>
            <person name="Cai C."/>
            <person name="Xu Y."/>
            <person name="Wang K."/>
            <person name="Zhou Z."/>
            <person name="Wang C."/>
            <person name="Geng S."/>
            <person name="Li B."/>
            <person name="Dong Q."/>
            <person name="Hou Y."/>
            <person name="Wang H."/>
            <person name="Ai P."/>
            <person name="Liu Z."/>
            <person name="Yi F."/>
            <person name="Sun M."/>
            <person name="An G."/>
            <person name="Cheng J."/>
            <person name="Zhang Y."/>
            <person name="Shi Q."/>
            <person name="Xie Y."/>
            <person name="Shi X."/>
            <person name="Chang Y."/>
            <person name="Huang F."/>
            <person name="Chen Y."/>
            <person name="Hong S."/>
            <person name="Mi L."/>
            <person name="Sun Q."/>
            <person name="Zhang L."/>
            <person name="Zhou B."/>
            <person name="Peng R."/>
            <person name="Zhang X."/>
            <person name="Liu F."/>
        </authorList>
    </citation>
    <scope>NUCLEOTIDE SEQUENCE [LARGE SCALE GENOMIC DNA]</scope>
    <source>
        <strain evidence="2">cv. PA1801</strain>
    </source>
</reference>
<evidence type="ECO:0000313" key="2">
    <source>
        <dbReference type="Proteomes" id="UP000325315"/>
    </source>
</evidence>
<dbReference type="SUPFAM" id="SSF53098">
    <property type="entry name" value="Ribonuclease H-like"/>
    <property type="match status" value="1"/>
</dbReference>
<evidence type="ECO:0000313" key="1">
    <source>
        <dbReference type="EMBL" id="KAA3470833.1"/>
    </source>
</evidence>
<protein>
    <submittedName>
        <fullName evidence="1">Integrase</fullName>
    </submittedName>
</protein>
<name>A0A5B6VP33_9ROSI</name>
<proteinExistence type="predicted"/>
<accession>A0A5B6VP33</accession>
<sequence length="100" mass="11789">MDVKAEHQVSSRFLQPIMISERKWERVTMDFVSCLPVTPTKKDSIWVIMDRLTKSAHFIPVRIDYSHGRLAKLYLSKIVMLHEVPVFIISDHDLQFTSRF</sequence>
<dbReference type="PANTHER" id="PTHR45835">
    <property type="entry name" value="YALI0A06105P"/>
    <property type="match status" value="1"/>
</dbReference>
<dbReference type="OrthoDB" id="111931at2759"/>
<dbReference type="Gene3D" id="3.30.420.10">
    <property type="entry name" value="Ribonuclease H-like superfamily/Ribonuclease H"/>
    <property type="match status" value="1"/>
</dbReference>
<gene>
    <name evidence="1" type="ORF">EPI10_016511</name>
</gene>